<evidence type="ECO:0000256" key="4">
    <source>
        <dbReference type="ARBA" id="ARBA00022771"/>
    </source>
</evidence>
<organism evidence="8 9">
    <name type="scientific">Diaporthe vaccinii</name>
    <dbReference type="NCBI Taxonomy" id="105482"/>
    <lineage>
        <taxon>Eukaryota</taxon>
        <taxon>Fungi</taxon>
        <taxon>Dikarya</taxon>
        <taxon>Ascomycota</taxon>
        <taxon>Pezizomycotina</taxon>
        <taxon>Sordariomycetes</taxon>
        <taxon>Sordariomycetidae</taxon>
        <taxon>Diaporthales</taxon>
        <taxon>Diaporthaceae</taxon>
        <taxon>Diaporthe</taxon>
        <taxon>Diaporthe eres species complex</taxon>
    </lineage>
</organism>
<dbReference type="PANTHER" id="PTHR40626:SF11">
    <property type="entry name" value="ZINC FINGER PROTEIN YPR022C"/>
    <property type="match status" value="1"/>
</dbReference>
<evidence type="ECO:0000256" key="2">
    <source>
        <dbReference type="ARBA" id="ARBA00022723"/>
    </source>
</evidence>
<evidence type="ECO:0000259" key="7">
    <source>
        <dbReference type="Pfam" id="PF04082"/>
    </source>
</evidence>
<evidence type="ECO:0000313" key="8">
    <source>
        <dbReference type="EMBL" id="KAL2275010.1"/>
    </source>
</evidence>
<dbReference type="PANTHER" id="PTHR40626">
    <property type="entry name" value="MIP31509P"/>
    <property type="match status" value="1"/>
</dbReference>
<dbReference type="Pfam" id="PF04082">
    <property type="entry name" value="Fungal_trans"/>
    <property type="match status" value="1"/>
</dbReference>
<evidence type="ECO:0000256" key="3">
    <source>
        <dbReference type="ARBA" id="ARBA00022737"/>
    </source>
</evidence>
<gene>
    <name evidence="8" type="ORF">FJTKL_02556</name>
</gene>
<keyword evidence="4" id="KW-0863">Zinc-finger</keyword>
<proteinExistence type="predicted"/>
<accession>A0ABR4DXX2</accession>
<feature type="domain" description="Xylanolytic transcriptional activator regulatory" evidence="7">
    <location>
        <begin position="5"/>
        <end position="148"/>
    </location>
</feature>
<sequence>VVYGHLVHKPTFDPNSAPILLVLATACIGSHYSDIPEAAEFAREVVAVLGGVISRMVDDDEEDVGHVWFGQSAILTQVALSFTCQRPLCERAHYTRSTLNLIGRKIDCFGKTSTAPNLYSTPQSNAEDIWERWIKWEAEKRVAYGIWVS</sequence>
<dbReference type="Proteomes" id="UP001600888">
    <property type="component" value="Unassembled WGS sequence"/>
</dbReference>
<protein>
    <recommendedName>
        <fullName evidence="7">Xylanolytic transcriptional activator regulatory domain-containing protein</fullName>
    </recommendedName>
</protein>
<dbReference type="InterPro" id="IPR051059">
    <property type="entry name" value="VerF-like"/>
</dbReference>
<evidence type="ECO:0000256" key="1">
    <source>
        <dbReference type="ARBA" id="ARBA00004123"/>
    </source>
</evidence>
<dbReference type="EMBL" id="JBAWTH010000143">
    <property type="protein sequence ID" value="KAL2275010.1"/>
    <property type="molecule type" value="Genomic_DNA"/>
</dbReference>
<name>A0ABR4DXX2_9PEZI</name>
<keyword evidence="5" id="KW-0862">Zinc</keyword>
<reference evidence="8 9" key="1">
    <citation type="submission" date="2024-03" db="EMBL/GenBank/DDBJ databases">
        <title>A high-quality draft genome sequence of Diaporthe vaccinii, a causative agent of upright dieback and viscid rot disease in cranberry plants.</title>
        <authorList>
            <person name="Sarrasin M."/>
            <person name="Lang B.F."/>
            <person name="Burger G."/>
        </authorList>
    </citation>
    <scope>NUCLEOTIDE SEQUENCE [LARGE SCALE GENOMIC DNA]</scope>
    <source>
        <strain evidence="8 9">IS7</strain>
    </source>
</reference>
<comment type="subcellular location">
    <subcellularLocation>
        <location evidence="1">Nucleus</location>
    </subcellularLocation>
</comment>
<comment type="caution">
    <text evidence="8">The sequence shown here is derived from an EMBL/GenBank/DDBJ whole genome shotgun (WGS) entry which is preliminary data.</text>
</comment>
<evidence type="ECO:0000313" key="9">
    <source>
        <dbReference type="Proteomes" id="UP001600888"/>
    </source>
</evidence>
<keyword evidence="6" id="KW-0539">Nucleus</keyword>
<evidence type="ECO:0000256" key="5">
    <source>
        <dbReference type="ARBA" id="ARBA00022833"/>
    </source>
</evidence>
<evidence type="ECO:0000256" key="6">
    <source>
        <dbReference type="ARBA" id="ARBA00023242"/>
    </source>
</evidence>
<keyword evidence="2" id="KW-0479">Metal-binding</keyword>
<feature type="non-terminal residue" evidence="8">
    <location>
        <position position="1"/>
    </location>
</feature>
<keyword evidence="9" id="KW-1185">Reference proteome</keyword>
<dbReference type="InterPro" id="IPR007219">
    <property type="entry name" value="XnlR_reg_dom"/>
</dbReference>
<keyword evidence="3" id="KW-0677">Repeat</keyword>